<evidence type="ECO:0000313" key="3">
    <source>
        <dbReference type="Proteomes" id="UP001209168"/>
    </source>
</evidence>
<dbReference type="AlphaFoldDB" id="A0AAW5UDD8"/>
<dbReference type="Pfam" id="PF10626">
    <property type="entry name" value="TraO"/>
    <property type="match status" value="1"/>
</dbReference>
<feature type="chain" id="PRO_5043442586" evidence="1">
    <location>
        <begin position="22"/>
        <end position="193"/>
    </location>
</feature>
<reference evidence="2" key="1">
    <citation type="submission" date="2022-11" db="EMBL/GenBank/DDBJ databases">
        <title>Genomic repertoires linked with pathogenic potency of arthritogenic Prevotella copri isolated from the gut of rheumatoid arthritis patients.</title>
        <authorList>
            <person name="Nii T."/>
            <person name="Maeda Y."/>
            <person name="Motooka D."/>
            <person name="Naito M."/>
            <person name="Matsumoto Y."/>
            <person name="Ogawa T."/>
            <person name="Oguro-Igashira E."/>
            <person name="Kishikawa T."/>
            <person name="Yamashita M."/>
            <person name="Koizumi S."/>
            <person name="Kurakawa T."/>
            <person name="Okumura R."/>
            <person name="Kayama H."/>
            <person name="Murakami M."/>
            <person name="Sakaguchi T."/>
            <person name="Das B."/>
            <person name="Nakamura S."/>
            <person name="Okada Y."/>
            <person name="Kumanogoh A."/>
            <person name="Takeda K."/>
        </authorList>
    </citation>
    <scope>NUCLEOTIDE SEQUENCE</scope>
    <source>
        <strain evidence="2">H012_8</strain>
    </source>
</reference>
<gene>
    <name evidence="2" type="ORF">ONT23_01410</name>
</gene>
<evidence type="ECO:0000313" key="2">
    <source>
        <dbReference type="EMBL" id="MCW4154217.1"/>
    </source>
</evidence>
<accession>A0AAW5UDD8</accession>
<dbReference type="InterPro" id="IPR018899">
    <property type="entry name" value="Conjug_transposon_Tra0"/>
</dbReference>
<dbReference type="RefSeq" id="WP_264898694.1">
    <property type="nucleotide sequence ID" value="NZ_JAPDVH010000001.1"/>
</dbReference>
<evidence type="ECO:0000256" key="1">
    <source>
        <dbReference type="SAM" id="SignalP"/>
    </source>
</evidence>
<comment type="caution">
    <text evidence="2">The sequence shown here is derived from an EMBL/GenBank/DDBJ whole genome shotgun (WGS) entry which is preliminary data.</text>
</comment>
<protein>
    <submittedName>
        <fullName evidence="2">Conjugal transfer protein TraO</fullName>
    </submittedName>
</protein>
<dbReference type="EMBL" id="JAPDVH010000001">
    <property type="protein sequence ID" value="MCW4154217.1"/>
    <property type="molecule type" value="Genomic_DNA"/>
</dbReference>
<feature type="signal peptide" evidence="1">
    <location>
        <begin position="1"/>
        <end position="21"/>
    </location>
</feature>
<dbReference type="Proteomes" id="UP001209168">
    <property type="component" value="Unassembled WGS sequence"/>
</dbReference>
<keyword evidence="1" id="KW-0732">Signal</keyword>
<organism evidence="2 3">
    <name type="scientific">Segatella copri</name>
    <dbReference type="NCBI Taxonomy" id="165179"/>
    <lineage>
        <taxon>Bacteria</taxon>
        <taxon>Pseudomonadati</taxon>
        <taxon>Bacteroidota</taxon>
        <taxon>Bacteroidia</taxon>
        <taxon>Bacteroidales</taxon>
        <taxon>Prevotellaceae</taxon>
        <taxon>Segatella</taxon>
    </lineage>
</organism>
<sequence length="193" mass="21019">MKRRNIAIMAMLALTAGQAFAQRCLPQMKGIEVKVGMADGVYNGKKSCKAGYYAGLGVSSYTKGGDKWTYGAEYLQVNLPYRETSVPIAQMTGEFGYFYNFLSDNSKTVLFYIGGTALAGYESVNWGKRTMSDGATLQNKGAFIYGGAVALETEIYLSDAIALTASVKERLVWGNSTGHFHTQFGIGMKFIIN</sequence>
<name>A0AAW5UDD8_9BACT</name>
<proteinExistence type="predicted"/>